<feature type="region of interest" description="Disordered" evidence="2">
    <location>
        <begin position="1"/>
        <end position="89"/>
    </location>
</feature>
<proteinExistence type="inferred from homology"/>
<feature type="compositionally biased region" description="Basic residues" evidence="2">
    <location>
        <begin position="72"/>
        <end position="86"/>
    </location>
</feature>
<evidence type="ECO:0000313" key="3">
    <source>
        <dbReference type="Proteomes" id="UP000694861"/>
    </source>
</evidence>
<comment type="similarity">
    <text evidence="1">Belongs to the senescence regulator S40 family.</text>
</comment>
<dbReference type="RefSeq" id="XP_008229135.1">
    <property type="nucleotide sequence ID" value="XM_008230913.2"/>
</dbReference>
<reference evidence="4" key="2">
    <citation type="submission" date="2025-08" db="UniProtKB">
        <authorList>
            <consortium name="RefSeq"/>
        </authorList>
    </citation>
    <scope>IDENTIFICATION</scope>
</reference>
<accession>A0ABM0NSE6</accession>
<dbReference type="PANTHER" id="PTHR33083:SF50">
    <property type="entry name" value="PROTEIN S40-7"/>
    <property type="match status" value="1"/>
</dbReference>
<evidence type="ECO:0000313" key="4">
    <source>
        <dbReference type="RefSeq" id="XP_008229135.1"/>
    </source>
</evidence>
<name>A0ABM0NSE6_PRUMU</name>
<dbReference type="PANTHER" id="PTHR33083">
    <property type="entry name" value="EXPRESSED PROTEIN"/>
    <property type="match status" value="1"/>
</dbReference>
<evidence type="ECO:0000256" key="2">
    <source>
        <dbReference type="SAM" id="MobiDB-lite"/>
    </source>
</evidence>
<sequence>MDTRNPTRLRPKKSTTPSERFLGAYPHALPNNPSPATSIGDELNEDDVFWSNDVAAEPSYHSTPSSSTSSTPRHRSHHHHHHHHKGFSQPESFGILAALPEREPSSSNHRPHSHFYHKSSVSSSASSSPSQLIPAIPKPPHDRFNYPPLSSVKYHQSAPLNVPVLANAMRKHRKFDAVDDDHDDDEGEGEMLPPHEIVARSSSHTPMLACSVLEGVGRTLKGRDLRRVRNAVWRQTGILNKDGLPCPPPQNG</sequence>
<dbReference type="Pfam" id="PF04520">
    <property type="entry name" value="Senescence_reg"/>
    <property type="match status" value="1"/>
</dbReference>
<reference evidence="3" key="1">
    <citation type="journal article" date="2012" name="Nat. Commun.">
        <title>The genome of Prunus mume.</title>
        <authorList>
            <person name="Zhang Q."/>
            <person name="Chen W."/>
            <person name="Sun L."/>
            <person name="Zhao F."/>
            <person name="Huang B."/>
            <person name="Yang W."/>
            <person name="Tao Y."/>
            <person name="Wang J."/>
            <person name="Yuan Z."/>
            <person name="Fan G."/>
            <person name="Xing Z."/>
            <person name="Han C."/>
            <person name="Pan H."/>
            <person name="Zhong X."/>
            <person name="Shi W."/>
            <person name="Liang X."/>
            <person name="Du D."/>
            <person name="Sun F."/>
            <person name="Xu Z."/>
            <person name="Hao R."/>
            <person name="Lv T."/>
            <person name="Lv Y."/>
            <person name="Zheng Z."/>
            <person name="Sun M."/>
            <person name="Luo L."/>
            <person name="Cai M."/>
            <person name="Gao Y."/>
            <person name="Wang J."/>
            <person name="Yin Y."/>
            <person name="Xu X."/>
            <person name="Cheng T."/>
            <person name="Wang J."/>
        </authorList>
    </citation>
    <scope>NUCLEOTIDE SEQUENCE [LARGE SCALE GENOMIC DNA]</scope>
</reference>
<keyword evidence="3" id="KW-1185">Reference proteome</keyword>
<dbReference type="Proteomes" id="UP000694861">
    <property type="component" value="Linkage group LG1"/>
</dbReference>
<feature type="compositionally biased region" description="Low complexity" evidence="2">
    <location>
        <begin position="119"/>
        <end position="130"/>
    </location>
</feature>
<organism evidence="3 4">
    <name type="scientific">Prunus mume</name>
    <name type="common">Japanese apricot</name>
    <name type="synonym">Armeniaca mume</name>
    <dbReference type="NCBI Taxonomy" id="102107"/>
    <lineage>
        <taxon>Eukaryota</taxon>
        <taxon>Viridiplantae</taxon>
        <taxon>Streptophyta</taxon>
        <taxon>Embryophyta</taxon>
        <taxon>Tracheophyta</taxon>
        <taxon>Spermatophyta</taxon>
        <taxon>Magnoliopsida</taxon>
        <taxon>eudicotyledons</taxon>
        <taxon>Gunneridae</taxon>
        <taxon>Pentapetalae</taxon>
        <taxon>rosids</taxon>
        <taxon>fabids</taxon>
        <taxon>Rosales</taxon>
        <taxon>Rosaceae</taxon>
        <taxon>Amygdaloideae</taxon>
        <taxon>Amygdaleae</taxon>
        <taxon>Prunus</taxon>
    </lineage>
</organism>
<dbReference type="InterPro" id="IPR007608">
    <property type="entry name" value="Senescence_reg_S40"/>
</dbReference>
<dbReference type="GeneID" id="103328514"/>
<feature type="region of interest" description="Disordered" evidence="2">
    <location>
        <begin position="102"/>
        <end position="136"/>
    </location>
</feature>
<gene>
    <name evidence="4" type="primary">LOC103328514</name>
</gene>
<evidence type="ECO:0000256" key="1">
    <source>
        <dbReference type="ARBA" id="ARBA00034773"/>
    </source>
</evidence>
<protein>
    <submittedName>
        <fullName evidence="4">Transcription factor MafB-like</fullName>
    </submittedName>
</protein>
<feature type="compositionally biased region" description="Low complexity" evidence="2">
    <location>
        <begin position="61"/>
        <end position="71"/>
    </location>
</feature>